<accession>A0ABX6BYL8</accession>
<dbReference type="InterPro" id="IPR009081">
    <property type="entry name" value="PP-bd_ACP"/>
</dbReference>
<dbReference type="SMART" id="SM00563">
    <property type="entry name" value="PlsC"/>
    <property type="match status" value="1"/>
</dbReference>
<proteinExistence type="predicted"/>
<organism evidence="2 3">
    <name type="scientific">Tepidiforma bonchosmolovskayae</name>
    <dbReference type="NCBI Taxonomy" id="2601677"/>
    <lineage>
        <taxon>Bacteria</taxon>
        <taxon>Bacillati</taxon>
        <taxon>Chloroflexota</taxon>
        <taxon>Tepidiformia</taxon>
        <taxon>Tepidiformales</taxon>
        <taxon>Tepidiformaceae</taxon>
        <taxon>Tepidiforma</taxon>
    </lineage>
</organism>
<protein>
    <submittedName>
        <fullName evidence="2">AMP-binding protein</fullName>
    </submittedName>
</protein>
<dbReference type="SUPFAM" id="SSF56801">
    <property type="entry name" value="Acetyl-CoA synthetase-like"/>
    <property type="match status" value="1"/>
</dbReference>
<gene>
    <name evidence="2" type="ORF">Tbon_00415</name>
</gene>
<evidence type="ECO:0000313" key="2">
    <source>
        <dbReference type="EMBL" id="QFG01838.1"/>
    </source>
</evidence>
<keyword evidence="3" id="KW-1185">Reference proteome</keyword>
<dbReference type="Proteomes" id="UP000326331">
    <property type="component" value="Chromosome"/>
</dbReference>
<dbReference type="SUPFAM" id="SSF47336">
    <property type="entry name" value="ACP-like"/>
    <property type="match status" value="1"/>
</dbReference>
<sequence length="816" mass="89491">MNTLVELLETSAARYPDRVAVTMRAGVRTTRYTYADLLRRSHAWARLMASSGVSKGDRVIAWAPNQPEWVAAMFGTFIAGGVLVPLDVRSSPEFVARVVARVEPKAAFAGRSQAEELARLEVPAFVLEDVRPPLDGPFAGPPLSGSDLAEIIFTSGTTGDPKGVMLTHRNIVANVESGLSVIDIGPGTRMLSLLPLSHMFEQTAGCFAPIAAGAAVCYPASRQPASLSRVMQEWKPTVIIGVPQVLSLLMAGIEREAAAHGRMGLLKMMRRIAQPLPARGRRFVFRPVLSRFGGALDFVASGGAPLDPEVQLKWEAMGIAVVEGYGTTECAPIVTINPREDRRVGSVGRPLPGQQVRIADDGEVLTRGENVFVGYWQAAEATAAAFDGDWYRTGDLGYLQDGYLYLKGRKKDLIVLADGQNVYPEDIEAVLRRQPGVTDAVVLGLAVDGQVRLHAVIAEAEPGSAAEAVRRANQQLDARQQILGWSTWPEPDFPRTHTLKVRRPLVEAYLREHRPPPAAPQQEVADPLLRIIAALRRTDAPLDDATNLGADLGLDSLARVELLSAVEDELGVYVDDADVGPQTTIGELRRMVAKGERKVRIRRFPTWPRWRTVQWLRHALLSFFVFPLLRVGYSVEVRGRERFATVQQPCLIISNHNMHLDQAMLLRSMPPGFRRRVAIAAAASDIFGNRLRGFFASLLGNAFPFAKEGSGVRESLEYVAKMLGEGWNVLIFPEGKLTVIGPMQPFKSGTGLLAVETGVPVLPMRIDVLRPGFYEGKWLPHPRARVRVSIGEPIRFEPGTSYQEATRRLEEAVRNA</sequence>
<dbReference type="PANTHER" id="PTHR43767">
    <property type="entry name" value="LONG-CHAIN-FATTY-ACID--COA LIGASE"/>
    <property type="match status" value="1"/>
</dbReference>
<dbReference type="Pfam" id="PF00501">
    <property type="entry name" value="AMP-binding"/>
    <property type="match status" value="1"/>
</dbReference>
<dbReference type="Gene3D" id="1.10.1200.10">
    <property type="entry name" value="ACP-like"/>
    <property type="match status" value="1"/>
</dbReference>
<dbReference type="Gene3D" id="3.30.300.30">
    <property type="match status" value="1"/>
</dbReference>
<evidence type="ECO:0000259" key="1">
    <source>
        <dbReference type="PROSITE" id="PS50075"/>
    </source>
</evidence>
<dbReference type="InterPro" id="IPR045851">
    <property type="entry name" value="AMP-bd_C_sf"/>
</dbReference>
<dbReference type="InterPro" id="IPR020845">
    <property type="entry name" value="AMP-binding_CS"/>
</dbReference>
<dbReference type="InterPro" id="IPR036736">
    <property type="entry name" value="ACP-like_sf"/>
</dbReference>
<reference evidence="2 3" key="1">
    <citation type="submission" date="2019-10" db="EMBL/GenBank/DDBJ databases">
        <title>Thermopilla bonchosmolovskayae gen. nov., sp. nov., a moderately thermophilic Chloroflexi bacterium from a Chukotka hot spring (Arctic, Russia), representing a novel classis Thermopillaia, which include previously uncultivated lineage OLB14.</title>
        <authorList>
            <person name="Kochetkova T.V."/>
            <person name="Zayulina K.S."/>
            <person name="Zhigarkov V.S."/>
            <person name="Minaev N.V."/>
            <person name="Novikov A."/>
            <person name="Toshchakov S.V."/>
            <person name="Elcheninov A.G."/>
            <person name="Kublanov I.V."/>
        </authorList>
    </citation>
    <scope>NUCLEOTIDE SEQUENCE [LARGE SCALE GENOMIC DNA]</scope>
    <source>
        <strain evidence="2 3">3753O</strain>
    </source>
</reference>
<dbReference type="Gene3D" id="3.40.50.12780">
    <property type="entry name" value="N-terminal domain of ligase-like"/>
    <property type="match status" value="1"/>
</dbReference>
<dbReference type="Pfam" id="PF01553">
    <property type="entry name" value="Acyltransferase"/>
    <property type="match status" value="1"/>
</dbReference>
<name>A0ABX6BYL8_9CHLR</name>
<dbReference type="CDD" id="cd07989">
    <property type="entry name" value="LPLAT_AGPAT-like"/>
    <property type="match status" value="1"/>
</dbReference>
<dbReference type="InterPro" id="IPR050237">
    <property type="entry name" value="ATP-dep_AMP-bd_enzyme"/>
</dbReference>
<dbReference type="PROSITE" id="PS00455">
    <property type="entry name" value="AMP_BINDING"/>
    <property type="match status" value="1"/>
</dbReference>
<dbReference type="InterPro" id="IPR000873">
    <property type="entry name" value="AMP-dep_synth/lig_dom"/>
</dbReference>
<evidence type="ECO:0000313" key="3">
    <source>
        <dbReference type="Proteomes" id="UP000326331"/>
    </source>
</evidence>
<feature type="domain" description="Carrier" evidence="1">
    <location>
        <begin position="519"/>
        <end position="596"/>
    </location>
</feature>
<dbReference type="Pfam" id="PF00550">
    <property type="entry name" value="PP-binding"/>
    <property type="match status" value="1"/>
</dbReference>
<dbReference type="RefSeq" id="WP_158065785.1">
    <property type="nucleotide sequence ID" value="NZ_CP042829.1"/>
</dbReference>
<dbReference type="InterPro" id="IPR002123">
    <property type="entry name" value="Plipid/glycerol_acylTrfase"/>
</dbReference>
<dbReference type="EMBL" id="CP042829">
    <property type="protein sequence ID" value="QFG01838.1"/>
    <property type="molecule type" value="Genomic_DNA"/>
</dbReference>
<dbReference type="InterPro" id="IPR042099">
    <property type="entry name" value="ANL_N_sf"/>
</dbReference>
<dbReference type="SUPFAM" id="SSF69593">
    <property type="entry name" value="Glycerol-3-phosphate (1)-acyltransferase"/>
    <property type="match status" value="1"/>
</dbReference>
<dbReference type="PROSITE" id="PS50075">
    <property type="entry name" value="CARRIER"/>
    <property type="match status" value="1"/>
</dbReference>
<dbReference type="PANTHER" id="PTHR43767:SF1">
    <property type="entry name" value="NONRIBOSOMAL PEPTIDE SYNTHASE PES1 (EUROFUNG)-RELATED"/>
    <property type="match status" value="1"/>
</dbReference>